<dbReference type="Proteomes" id="UP000092154">
    <property type="component" value="Unassembled WGS sequence"/>
</dbReference>
<gene>
    <name evidence="2" type="ORF">K503DRAFT_775346</name>
</gene>
<protein>
    <submittedName>
        <fullName evidence="2">Uncharacterized protein</fullName>
    </submittedName>
</protein>
<dbReference type="AlphaFoldDB" id="A0A1B7MM52"/>
<sequence>MHSNARHTKGSQQSVMGAENSLLDDAGRHWPAAVPARVLLTGVPAKSANVRVASKYVQRYRESIHATLGRMHLS</sequence>
<proteinExistence type="predicted"/>
<keyword evidence="3" id="KW-1185">Reference proteome</keyword>
<dbReference type="EMBL" id="KV448725">
    <property type="protein sequence ID" value="OAX33680.1"/>
    <property type="molecule type" value="Genomic_DNA"/>
</dbReference>
<evidence type="ECO:0000313" key="2">
    <source>
        <dbReference type="EMBL" id="OAX33680.1"/>
    </source>
</evidence>
<feature type="region of interest" description="Disordered" evidence="1">
    <location>
        <begin position="1"/>
        <end position="20"/>
    </location>
</feature>
<reference evidence="2 3" key="1">
    <citation type="submission" date="2016-06" db="EMBL/GenBank/DDBJ databases">
        <title>Comparative genomics of the ectomycorrhizal sister species Rhizopogon vinicolor and Rhizopogon vesiculosus (Basidiomycota: Boletales) reveals a divergence of the mating type B locus.</title>
        <authorList>
            <consortium name="DOE Joint Genome Institute"/>
            <person name="Mujic A.B."/>
            <person name="Kuo A."/>
            <person name="Tritt A."/>
            <person name="Lipzen A."/>
            <person name="Chen C."/>
            <person name="Johnson J."/>
            <person name="Sharma A."/>
            <person name="Barry K."/>
            <person name="Grigoriev I.V."/>
            <person name="Spatafora J.W."/>
        </authorList>
    </citation>
    <scope>NUCLEOTIDE SEQUENCE [LARGE SCALE GENOMIC DNA]</scope>
    <source>
        <strain evidence="2 3">AM-OR11-026</strain>
    </source>
</reference>
<evidence type="ECO:0000313" key="3">
    <source>
        <dbReference type="Proteomes" id="UP000092154"/>
    </source>
</evidence>
<dbReference type="InParanoid" id="A0A1B7MM52"/>
<name>A0A1B7MM52_9AGAM</name>
<accession>A0A1B7MM52</accession>
<evidence type="ECO:0000256" key="1">
    <source>
        <dbReference type="SAM" id="MobiDB-lite"/>
    </source>
</evidence>
<organism evidence="2 3">
    <name type="scientific">Rhizopogon vinicolor AM-OR11-026</name>
    <dbReference type="NCBI Taxonomy" id="1314800"/>
    <lineage>
        <taxon>Eukaryota</taxon>
        <taxon>Fungi</taxon>
        <taxon>Dikarya</taxon>
        <taxon>Basidiomycota</taxon>
        <taxon>Agaricomycotina</taxon>
        <taxon>Agaricomycetes</taxon>
        <taxon>Agaricomycetidae</taxon>
        <taxon>Boletales</taxon>
        <taxon>Suillineae</taxon>
        <taxon>Rhizopogonaceae</taxon>
        <taxon>Rhizopogon</taxon>
    </lineage>
</organism>